<evidence type="ECO:0000313" key="2">
    <source>
        <dbReference type="Proteomes" id="UP000594118"/>
    </source>
</evidence>
<dbReference type="EMBL" id="CP045201">
    <property type="protein sequence ID" value="QOL80059.1"/>
    <property type="molecule type" value="Genomic_DNA"/>
</dbReference>
<dbReference type="AlphaFoldDB" id="A0A7L9WIJ7"/>
<reference evidence="1 2" key="1">
    <citation type="submission" date="2019-10" db="EMBL/GenBank/DDBJ databases">
        <title>Pseudopuniceibacterium sp. HQ09 islated from Antarctica.</title>
        <authorList>
            <person name="Liao L."/>
            <person name="Su S."/>
            <person name="Chen B."/>
            <person name="Yu Y."/>
        </authorList>
    </citation>
    <scope>NUCLEOTIDE SEQUENCE [LARGE SCALE GENOMIC DNA]</scope>
    <source>
        <strain evidence="1 2">HQ09</strain>
    </source>
</reference>
<dbReference type="Proteomes" id="UP000594118">
    <property type="component" value="Chromosome"/>
</dbReference>
<dbReference type="RefSeq" id="WP_193082373.1">
    <property type="nucleotide sequence ID" value="NZ_CP045201.1"/>
</dbReference>
<accession>A0A7L9WIJ7</accession>
<evidence type="ECO:0000313" key="1">
    <source>
        <dbReference type="EMBL" id="QOL80059.1"/>
    </source>
</evidence>
<name>A0A7L9WIJ7_9RHOB</name>
<keyword evidence="2" id="KW-1185">Reference proteome</keyword>
<protein>
    <recommendedName>
        <fullName evidence="3">Antifreeze protein</fullName>
    </recommendedName>
</protein>
<dbReference type="KEGG" id="pshq:F3W81_04000"/>
<gene>
    <name evidence="1" type="ORF">F3W81_04000</name>
</gene>
<evidence type="ECO:0008006" key="3">
    <source>
        <dbReference type="Google" id="ProtNLM"/>
    </source>
</evidence>
<sequence>MYNSVFQSAMQWQAAAMSAMKMSMSAAAVIQVRTMQMSLGTMKPAEAIRMVLEKPSVLMRAVELSARALGENKGLAAATIAGIAPIQQATQANAKRLSAKVTSTSKRKG</sequence>
<proteinExistence type="predicted"/>
<organism evidence="1 2">
    <name type="scientific">Pseudooceanicola spongiae</name>
    <dbReference type="NCBI Taxonomy" id="2613965"/>
    <lineage>
        <taxon>Bacteria</taxon>
        <taxon>Pseudomonadati</taxon>
        <taxon>Pseudomonadota</taxon>
        <taxon>Alphaproteobacteria</taxon>
        <taxon>Rhodobacterales</taxon>
        <taxon>Paracoccaceae</taxon>
        <taxon>Pseudooceanicola</taxon>
    </lineage>
</organism>